<dbReference type="PANTHER" id="PTHR12419">
    <property type="entry name" value="OTU DOMAIN CONTAINING PROTEIN"/>
    <property type="match status" value="1"/>
</dbReference>
<dbReference type="Proteomes" id="UP000683360">
    <property type="component" value="Unassembled WGS sequence"/>
</dbReference>
<dbReference type="Pfam" id="PF02338">
    <property type="entry name" value="OTU"/>
    <property type="match status" value="1"/>
</dbReference>
<dbReference type="GO" id="GO:0016579">
    <property type="term" value="P:protein deubiquitination"/>
    <property type="evidence" value="ECO:0007669"/>
    <property type="project" value="TreeGrafter"/>
</dbReference>
<keyword evidence="4" id="KW-1185">Reference proteome</keyword>
<dbReference type="EMBL" id="CAJPWZ010002745">
    <property type="protein sequence ID" value="CAG2244665.1"/>
    <property type="molecule type" value="Genomic_DNA"/>
</dbReference>
<dbReference type="Gene3D" id="3.90.70.80">
    <property type="match status" value="1"/>
</dbReference>
<sequence>MIAGASQDQWFEVTGVSISIFGQQPIIKTNSELSESHTQINTSELKLSEILQTGNKDSHELPKTQENITLNDNIYPEIIELNINKSIGIDKINEVHINEVIMDDESDIEILSSAEIFYDFIPLHTLLKRKLCKIINIPSKNISKQNSSNSYNIGPPIACKTITGDGNCLFRAISYSLSSRQEYFGKVRRAIVDHLMRNAEIFRSFLQPRFKTVEEHIQTLKMVENNTWGTELEILACADLLKTDIYTFFNNSWIKYSSSQICSNNNVNDQAIYLQHNGDINHYEVVTAVTQESISLNGSQSRQEHWKKYQNSKSEVPTKKMKIDENQMTDSDNKIKVGKTESKVFSKNEKERIRYMTDGEFRARKIDTGKRKYWENEEIRSKKIYSGIKKYEENEIYRDNMIHAGIQKYQEDENYRDTLIEYGIHKYQEDEDYRKALIQSGIEKYKDDNEYREKLKQASIHKYEADVNHKEHVKQASIHKYANDDAHRIKIKQQTSVRRESLQEENKQISEVIRKFKDEVKGPECVCACCLRLFFEKQVQICKKESYDNSIFDSVTTNKYEHKCTDDCKTNCAFEGTCRTSLWICYTCHRKMLKGKIPADSFSNSLLLEDVPVELKQLNSIEQQLIAQNIPFMKIMALPKGGQKGVHGPVVCVPSDLKKVTSILPRSEDESLLLKVKLKRKLNYKGYDKYQFVRPNHLEQALLYLKDQNIWYKDVAINNEWINPIPELDDDQVVNEESESDDTELVMENEIQEEEMTKSSTTGNEREIESEPVSYIDDSLRGVQLDTCLQPADIGQEALDLCFDQVFNIAPAENNSPLSVLQEPGIEAKTFPVHFPSGKNTFDENRDEKLTIGRYFNLRLMSVENRFARDTSYIFFSQYLTELTSVISNVQISLRKQCPISKEGKKVTREMLCNKETLKGII</sequence>
<reference evidence="3" key="1">
    <citation type="submission" date="2021-03" db="EMBL/GenBank/DDBJ databases">
        <authorList>
            <person name="Bekaert M."/>
        </authorList>
    </citation>
    <scope>NUCLEOTIDE SEQUENCE</scope>
</reference>
<gene>
    <name evidence="3" type="ORF">MEDL_56709</name>
</gene>
<protein>
    <recommendedName>
        <fullName evidence="2">OTU domain-containing protein</fullName>
    </recommendedName>
</protein>
<organism evidence="3 4">
    <name type="scientific">Mytilus edulis</name>
    <name type="common">Blue mussel</name>
    <dbReference type="NCBI Taxonomy" id="6550"/>
    <lineage>
        <taxon>Eukaryota</taxon>
        <taxon>Metazoa</taxon>
        <taxon>Spiralia</taxon>
        <taxon>Lophotrochozoa</taxon>
        <taxon>Mollusca</taxon>
        <taxon>Bivalvia</taxon>
        <taxon>Autobranchia</taxon>
        <taxon>Pteriomorphia</taxon>
        <taxon>Mytilida</taxon>
        <taxon>Mytiloidea</taxon>
        <taxon>Mytilidae</taxon>
        <taxon>Mytilinae</taxon>
        <taxon>Mytilus</taxon>
    </lineage>
</organism>
<proteinExistence type="predicted"/>
<dbReference type="Pfam" id="PF20209">
    <property type="entry name" value="DUF6570"/>
    <property type="match status" value="1"/>
</dbReference>
<dbReference type="GO" id="GO:0004843">
    <property type="term" value="F:cysteine-type deubiquitinase activity"/>
    <property type="evidence" value="ECO:0007669"/>
    <property type="project" value="TreeGrafter"/>
</dbReference>
<dbReference type="InterPro" id="IPR003323">
    <property type="entry name" value="OTU_dom"/>
</dbReference>
<accession>A0A8S3UEP7</accession>
<dbReference type="InterPro" id="IPR046700">
    <property type="entry name" value="DUF6570"/>
</dbReference>
<dbReference type="SUPFAM" id="SSF54001">
    <property type="entry name" value="Cysteine proteinases"/>
    <property type="match status" value="1"/>
</dbReference>
<evidence type="ECO:0000259" key="2">
    <source>
        <dbReference type="PROSITE" id="PS50802"/>
    </source>
</evidence>
<evidence type="ECO:0000313" key="3">
    <source>
        <dbReference type="EMBL" id="CAG2244665.1"/>
    </source>
</evidence>
<feature type="coiled-coil region" evidence="1">
    <location>
        <begin position="492"/>
        <end position="519"/>
    </location>
</feature>
<dbReference type="InterPro" id="IPR050704">
    <property type="entry name" value="Peptidase_C85-like"/>
</dbReference>
<dbReference type="OrthoDB" id="8123539at2759"/>
<dbReference type="CDD" id="cd22755">
    <property type="entry name" value="OTU_CeDUB-like"/>
    <property type="match status" value="1"/>
</dbReference>
<name>A0A8S3UEP7_MYTED</name>
<keyword evidence="1" id="KW-0175">Coiled coil</keyword>
<comment type="caution">
    <text evidence="3">The sequence shown here is derived from an EMBL/GenBank/DDBJ whole genome shotgun (WGS) entry which is preliminary data.</text>
</comment>
<dbReference type="PROSITE" id="PS50802">
    <property type="entry name" value="OTU"/>
    <property type="match status" value="1"/>
</dbReference>
<dbReference type="AlphaFoldDB" id="A0A8S3UEP7"/>
<dbReference type="InterPro" id="IPR038765">
    <property type="entry name" value="Papain-like_cys_pep_sf"/>
</dbReference>
<evidence type="ECO:0000313" key="4">
    <source>
        <dbReference type="Proteomes" id="UP000683360"/>
    </source>
</evidence>
<evidence type="ECO:0000256" key="1">
    <source>
        <dbReference type="SAM" id="Coils"/>
    </source>
</evidence>
<feature type="domain" description="OTU" evidence="2">
    <location>
        <begin position="157"/>
        <end position="289"/>
    </location>
</feature>